<dbReference type="RefSeq" id="XP_067716882.1">
    <property type="nucleotide sequence ID" value="XM_067860781.1"/>
</dbReference>
<dbReference type="AlphaFoldDB" id="A0AAV4LXB5"/>
<comment type="caution">
    <text evidence="1">The sequence shown here is derived from an EMBL/GenBank/DDBJ whole genome shotgun (WGS) entry which is preliminary data.</text>
</comment>
<keyword evidence="2" id="KW-1185">Reference proteome</keyword>
<gene>
    <name evidence="1" type="ORF">BcabD6B2_42480</name>
</gene>
<evidence type="ECO:0000313" key="1">
    <source>
        <dbReference type="EMBL" id="GIX64813.1"/>
    </source>
</evidence>
<accession>A0AAV4LXB5</accession>
<name>A0AAV4LXB5_BABCB</name>
<dbReference type="GeneID" id="94196294"/>
<sequence>MAVADKKKFTAPPTNLKEAIDWVLKIKEVSAINELGDALEALLKEETGDVAVRVQDVYEKICEKFCKDCEEHYNHASYLKRYLNKLQTFEPVHRSVAETDEDILKRLKGESQGLKTSLPKLPENLKTFLGSSDYASKNFDGKGIITSSGGGYTFAYQNAGWKPGETEECAVILLAVAHMLYIALSYIHSKCSKKKGPKSKQGENGWSDMKIKSDTIKNNGVSAFGDFLTGMGFPKDTLNGDKEGSHILSQLSEFTELKMSDTASIDHPYSFFKDLPQNALKPSPQLSTTPLTSLYLISYYYITNFLYNVQSTSPATPSFLGYSGLAALGGGAYGFNLGGLGTFMSALLA</sequence>
<protein>
    <submittedName>
        <fullName evidence="1">Uncharacterized protein</fullName>
    </submittedName>
</protein>
<evidence type="ECO:0000313" key="2">
    <source>
        <dbReference type="Proteomes" id="UP001497744"/>
    </source>
</evidence>
<dbReference type="EMBL" id="BPLF01000003">
    <property type="protein sequence ID" value="GIX64813.1"/>
    <property type="molecule type" value="Genomic_DNA"/>
</dbReference>
<organism evidence="1 2">
    <name type="scientific">Babesia caballi</name>
    <dbReference type="NCBI Taxonomy" id="5871"/>
    <lineage>
        <taxon>Eukaryota</taxon>
        <taxon>Sar</taxon>
        <taxon>Alveolata</taxon>
        <taxon>Apicomplexa</taxon>
        <taxon>Aconoidasida</taxon>
        <taxon>Piroplasmida</taxon>
        <taxon>Babesiidae</taxon>
        <taxon>Babesia</taxon>
    </lineage>
</organism>
<dbReference type="Proteomes" id="UP001497744">
    <property type="component" value="Unassembled WGS sequence"/>
</dbReference>
<proteinExistence type="predicted"/>
<reference evidence="1 2" key="1">
    <citation type="submission" date="2021-06" db="EMBL/GenBank/DDBJ databases">
        <title>Genome sequence of Babesia caballi.</title>
        <authorList>
            <person name="Yamagishi J."/>
            <person name="Kidaka T."/>
            <person name="Ochi A."/>
        </authorList>
    </citation>
    <scope>NUCLEOTIDE SEQUENCE [LARGE SCALE GENOMIC DNA]</scope>
    <source>
        <strain evidence="1">USDA-D6B2</strain>
    </source>
</reference>